<sequence length="173" mass="20096">MDLNRNHPEHNVGSRANVCVDPDNCFNRMHKRVVGLSTVADVTANFEPTLATVIVETPVAQSFLTHKLYAFNVLQLLEVSAVTQAMLRAVAHLARCQPSLIPRTWIFFFAHKTPCFNISFRIIRKLLIRQEVKCDVRLAGFFYDFHDEIRERSQRHRTETFLETDPLTFLRIR</sequence>
<dbReference type="EMBL" id="HBUE01346668">
    <property type="protein sequence ID" value="CAG6601087.1"/>
    <property type="molecule type" value="Transcribed_RNA"/>
</dbReference>
<dbReference type="AlphaFoldDB" id="A0A8D8BIG9"/>
<dbReference type="EMBL" id="HBUE01075907">
    <property type="protein sequence ID" value="CAG6474979.1"/>
    <property type="molecule type" value="Transcribed_RNA"/>
</dbReference>
<protein>
    <submittedName>
        <fullName evidence="1">(northern house mosquito) hypothetical protein</fullName>
    </submittedName>
</protein>
<accession>A0A8D8BIG9</accession>
<proteinExistence type="predicted"/>
<evidence type="ECO:0000313" key="1">
    <source>
        <dbReference type="EMBL" id="CAG6474978.1"/>
    </source>
</evidence>
<dbReference type="EMBL" id="HBUE01075901">
    <property type="protein sequence ID" value="CAG6474977.1"/>
    <property type="molecule type" value="Transcribed_RNA"/>
</dbReference>
<dbReference type="EMBL" id="HBUE01075904">
    <property type="protein sequence ID" value="CAG6474978.1"/>
    <property type="molecule type" value="Transcribed_RNA"/>
</dbReference>
<organism evidence="1">
    <name type="scientific">Culex pipiens</name>
    <name type="common">House mosquito</name>
    <dbReference type="NCBI Taxonomy" id="7175"/>
    <lineage>
        <taxon>Eukaryota</taxon>
        <taxon>Metazoa</taxon>
        <taxon>Ecdysozoa</taxon>
        <taxon>Arthropoda</taxon>
        <taxon>Hexapoda</taxon>
        <taxon>Insecta</taxon>
        <taxon>Pterygota</taxon>
        <taxon>Neoptera</taxon>
        <taxon>Endopterygota</taxon>
        <taxon>Diptera</taxon>
        <taxon>Nematocera</taxon>
        <taxon>Culicoidea</taxon>
        <taxon>Culicidae</taxon>
        <taxon>Culicinae</taxon>
        <taxon>Culicini</taxon>
        <taxon>Culex</taxon>
        <taxon>Culex</taxon>
    </lineage>
</organism>
<dbReference type="EMBL" id="HBUE01239674">
    <property type="protein sequence ID" value="CAG6548858.1"/>
    <property type="molecule type" value="Transcribed_RNA"/>
</dbReference>
<name>A0A8D8BIG9_CULPI</name>
<reference evidence="1" key="1">
    <citation type="submission" date="2021-05" db="EMBL/GenBank/DDBJ databases">
        <authorList>
            <person name="Alioto T."/>
            <person name="Alioto T."/>
            <person name="Gomez Garrido J."/>
        </authorList>
    </citation>
    <scope>NUCLEOTIDE SEQUENCE</scope>
</reference>